<evidence type="ECO:0000313" key="2">
    <source>
        <dbReference type="EMBL" id="PON58158.1"/>
    </source>
</evidence>
<feature type="compositionally biased region" description="Polar residues" evidence="1">
    <location>
        <begin position="42"/>
        <end position="67"/>
    </location>
</feature>
<keyword evidence="3" id="KW-1185">Reference proteome</keyword>
<dbReference type="Proteomes" id="UP000237000">
    <property type="component" value="Unassembled WGS sequence"/>
</dbReference>
<accession>A0A2P5CAU2</accession>
<gene>
    <name evidence="2" type="ORF">TorRG33x02_291840</name>
</gene>
<proteinExistence type="predicted"/>
<sequence>MASIANQETCKCYDIEIEDENIQAFNNQQPCNGRLLDLQNRADPSSAMTSSDNLTSRPMQPTRSISS</sequence>
<protein>
    <submittedName>
        <fullName evidence="2">Uncharacterized protein</fullName>
    </submittedName>
</protein>
<dbReference type="InParanoid" id="A0A2P5CAU2"/>
<evidence type="ECO:0000256" key="1">
    <source>
        <dbReference type="SAM" id="MobiDB-lite"/>
    </source>
</evidence>
<evidence type="ECO:0000313" key="3">
    <source>
        <dbReference type="Proteomes" id="UP000237000"/>
    </source>
</evidence>
<dbReference type="EMBL" id="JXTC01000389">
    <property type="protein sequence ID" value="PON58158.1"/>
    <property type="molecule type" value="Genomic_DNA"/>
</dbReference>
<name>A0A2P5CAU2_TREOI</name>
<organism evidence="2 3">
    <name type="scientific">Trema orientale</name>
    <name type="common">Charcoal tree</name>
    <name type="synonym">Celtis orientalis</name>
    <dbReference type="NCBI Taxonomy" id="63057"/>
    <lineage>
        <taxon>Eukaryota</taxon>
        <taxon>Viridiplantae</taxon>
        <taxon>Streptophyta</taxon>
        <taxon>Embryophyta</taxon>
        <taxon>Tracheophyta</taxon>
        <taxon>Spermatophyta</taxon>
        <taxon>Magnoliopsida</taxon>
        <taxon>eudicotyledons</taxon>
        <taxon>Gunneridae</taxon>
        <taxon>Pentapetalae</taxon>
        <taxon>rosids</taxon>
        <taxon>fabids</taxon>
        <taxon>Rosales</taxon>
        <taxon>Cannabaceae</taxon>
        <taxon>Trema</taxon>
    </lineage>
</organism>
<comment type="caution">
    <text evidence="2">The sequence shown here is derived from an EMBL/GenBank/DDBJ whole genome shotgun (WGS) entry which is preliminary data.</text>
</comment>
<reference evidence="3" key="1">
    <citation type="submission" date="2016-06" db="EMBL/GenBank/DDBJ databases">
        <title>Parallel loss of symbiosis genes in relatives of nitrogen-fixing non-legume Parasponia.</title>
        <authorList>
            <person name="Van Velzen R."/>
            <person name="Holmer R."/>
            <person name="Bu F."/>
            <person name="Rutten L."/>
            <person name="Van Zeijl A."/>
            <person name="Liu W."/>
            <person name="Santuari L."/>
            <person name="Cao Q."/>
            <person name="Sharma T."/>
            <person name="Shen D."/>
            <person name="Roswanjaya Y."/>
            <person name="Wardhani T."/>
            <person name="Kalhor M.S."/>
            <person name="Jansen J."/>
            <person name="Van den Hoogen J."/>
            <person name="Gungor B."/>
            <person name="Hartog M."/>
            <person name="Hontelez J."/>
            <person name="Verver J."/>
            <person name="Yang W.-C."/>
            <person name="Schijlen E."/>
            <person name="Repin R."/>
            <person name="Schilthuizen M."/>
            <person name="Schranz E."/>
            <person name="Heidstra R."/>
            <person name="Miyata K."/>
            <person name="Fedorova E."/>
            <person name="Kohlen W."/>
            <person name="Bisseling T."/>
            <person name="Smit S."/>
            <person name="Geurts R."/>
        </authorList>
    </citation>
    <scope>NUCLEOTIDE SEQUENCE [LARGE SCALE GENOMIC DNA]</scope>
    <source>
        <strain evidence="3">cv. RG33-2</strain>
    </source>
</reference>
<dbReference type="AlphaFoldDB" id="A0A2P5CAU2"/>
<feature type="region of interest" description="Disordered" evidence="1">
    <location>
        <begin position="36"/>
        <end position="67"/>
    </location>
</feature>